<evidence type="ECO:0000313" key="2">
    <source>
        <dbReference type="Proteomes" id="UP001302126"/>
    </source>
</evidence>
<name>A0AAN6X1N4_9PEZI</name>
<evidence type="ECO:0008006" key="3">
    <source>
        <dbReference type="Google" id="ProtNLM"/>
    </source>
</evidence>
<evidence type="ECO:0000313" key="1">
    <source>
        <dbReference type="EMBL" id="KAK4191683.1"/>
    </source>
</evidence>
<reference evidence="1" key="1">
    <citation type="journal article" date="2023" name="Mol. Phylogenet. Evol.">
        <title>Genome-scale phylogeny and comparative genomics of the fungal order Sordariales.</title>
        <authorList>
            <person name="Hensen N."/>
            <person name="Bonometti L."/>
            <person name="Westerberg I."/>
            <person name="Brannstrom I.O."/>
            <person name="Guillou S."/>
            <person name="Cros-Aarteil S."/>
            <person name="Calhoun S."/>
            <person name="Haridas S."/>
            <person name="Kuo A."/>
            <person name="Mondo S."/>
            <person name="Pangilinan J."/>
            <person name="Riley R."/>
            <person name="LaButti K."/>
            <person name="Andreopoulos B."/>
            <person name="Lipzen A."/>
            <person name="Chen C."/>
            <person name="Yan M."/>
            <person name="Daum C."/>
            <person name="Ng V."/>
            <person name="Clum A."/>
            <person name="Steindorff A."/>
            <person name="Ohm R.A."/>
            <person name="Martin F."/>
            <person name="Silar P."/>
            <person name="Natvig D.O."/>
            <person name="Lalanne C."/>
            <person name="Gautier V."/>
            <person name="Ament-Velasquez S.L."/>
            <person name="Kruys A."/>
            <person name="Hutchinson M.I."/>
            <person name="Powell A.J."/>
            <person name="Barry K."/>
            <person name="Miller A.N."/>
            <person name="Grigoriev I.V."/>
            <person name="Debuchy R."/>
            <person name="Gladieux P."/>
            <person name="Hiltunen Thoren M."/>
            <person name="Johannesson H."/>
        </authorList>
    </citation>
    <scope>NUCLEOTIDE SEQUENCE</scope>
    <source>
        <strain evidence="1">PSN309</strain>
    </source>
</reference>
<keyword evidence="2" id="KW-1185">Reference proteome</keyword>
<comment type="caution">
    <text evidence="1">The sequence shown here is derived from an EMBL/GenBank/DDBJ whole genome shotgun (WGS) entry which is preliminary data.</text>
</comment>
<gene>
    <name evidence="1" type="ORF">QBC35DRAFT_486822</name>
</gene>
<organism evidence="1 2">
    <name type="scientific">Podospora australis</name>
    <dbReference type="NCBI Taxonomy" id="1536484"/>
    <lineage>
        <taxon>Eukaryota</taxon>
        <taxon>Fungi</taxon>
        <taxon>Dikarya</taxon>
        <taxon>Ascomycota</taxon>
        <taxon>Pezizomycotina</taxon>
        <taxon>Sordariomycetes</taxon>
        <taxon>Sordariomycetidae</taxon>
        <taxon>Sordariales</taxon>
        <taxon>Podosporaceae</taxon>
        <taxon>Podospora</taxon>
    </lineage>
</organism>
<dbReference type="Proteomes" id="UP001302126">
    <property type="component" value="Unassembled WGS sequence"/>
</dbReference>
<sequence>MTVTEFATLHALDAIITPEVKTTLINAQSVQDKWVAKAFPSSPLSSSKQTSAWLQQIEDPKQVLTIAQWDSVEAHWQWIRDDVNKNLMTELSGRVFDSAKGFDLFHVGCDIFGDDGTITPGVVPLLESPVLSVSRIYVAPENKQSFAAKFAEVKGSLEEHIRPRVARYGWREDREEAAEQEEFLLVTGWESAEKHFEFAQAPEFAQFSQIQQYVSRADIKHYKRII</sequence>
<protein>
    <recommendedName>
        <fullName evidence="3">ABM domain-containing protein</fullName>
    </recommendedName>
</protein>
<dbReference type="PANTHER" id="PTHR42052:SF1">
    <property type="entry name" value="ABM DOMAIN-CONTAINING PROTEIN"/>
    <property type="match status" value="1"/>
</dbReference>
<proteinExistence type="predicted"/>
<dbReference type="AlphaFoldDB" id="A0AAN6X1N4"/>
<reference evidence="1" key="2">
    <citation type="submission" date="2023-05" db="EMBL/GenBank/DDBJ databases">
        <authorList>
            <consortium name="Lawrence Berkeley National Laboratory"/>
            <person name="Steindorff A."/>
            <person name="Hensen N."/>
            <person name="Bonometti L."/>
            <person name="Westerberg I."/>
            <person name="Brannstrom I.O."/>
            <person name="Guillou S."/>
            <person name="Cros-Aarteil S."/>
            <person name="Calhoun S."/>
            <person name="Haridas S."/>
            <person name="Kuo A."/>
            <person name="Mondo S."/>
            <person name="Pangilinan J."/>
            <person name="Riley R."/>
            <person name="Labutti K."/>
            <person name="Andreopoulos B."/>
            <person name="Lipzen A."/>
            <person name="Chen C."/>
            <person name="Yanf M."/>
            <person name="Daum C."/>
            <person name="Ng V."/>
            <person name="Clum A."/>
            <person name="Ohm R."/>
            <person name="Martin F."/>
            <person name="Silar P."/>
            <person name="Natvig D."/>
            <person name="Lalanne C."/>
            <person name="Gautier V."/>
            <person name="Ament-Velasquez S.L."/>
            <person name="Kruys A."/>
            <person name="Hutchinson M.I."/>
            <person name="Powell A.J."/>
            <person name="Barry K."/>
            <person name="Miller A.N."/>
            <person name="Grigoriev I.V."/>
            <person name="Debuchy R."/>
            <person name="Gladieux P."/>
            <person name="Thoren M.H."/>
            <person name="Johannesson H."/>
        </authorList>
    </citation>
    <scope>NUCLEOTIDE SEQUENCE</scope>
    <source>
        <strain evidence="1">PSN309</strain>
    </source>
</reference>
<dbReference type="EMBL" id="MU864358">
    <property type="protein sequence ID" value="KAK4191683.1"/>
    <property type="molecule type" value="Genomic_DNA"/>
</dbReference>
<accession>A0AAN6X1N4</accession>
<dbReference type="Gene3D" id="3.30.70.100">
    <property type="match status" value="2"/>
</dbReference>
<dbReference type="PANTHER" id="PTHR42052">
    <property type="entry name" value="ABM DOMAIN-CONTAINING PROTEIN"/>
    <property type="match status" value="1"/>
</dbReference>